<dbReference type="OrthoDB" id="71600at2759"/>
<sequence length="243" mass="27167">MVPPKIFLLISFLLATASIILSIIAWCTTTRYSLPLPLALPVINVAMPLALPALVVVTRRLTAHVKKGVSAFLLPYAWYFTSLMAVILFVLATMYGTPSDMSRCGTEAQWRRMFQRKDDAGIRAIQSGLQCCGLNSLHDRAWPFPSRKVDARACERTLGYTSRCADRWQRQEAVAAGLIALASLLNWTLLQVLSNATQSEQLSSRYPIMPGLQTEEARLLHAPDAEEDHRHGGREYHTRDNVE</sequence>
<keyword evidence="1" id="KW-1133">Transmembrane helix</keyword>
<dbReference type="AlphaFoldDB" id="A0A0D1ZH79"/>
<gene>
    <name evidence="2" type="ORF">PV11_01803</name>
</gene>
<feature type="transmembrane region" description="Helical" evidence="1">
    <location>
        <begin position="76"/>
        <end position="95"/>
    </location>
</feature>
<evidence type="ECO:0000256" key="1">
    <source>
        <dbReference type="SAM" id="Phobius"/>
    </source>
</evidence>
<proteinExistence type="predicted"/>
<feature type="transmembrane region" description="Helical" evidence="1">
    <location>
        <begin position="6"/>
        <end position="26"/>
    </location>
</feature>
<evidence type="ECO:0000313" key="2">
    <source>
        <dbReference type="EMBL" id="KIV86173.1"/>
    </source>
</evidence>
<dbReference type="Proteomes" id="UP000053599">
    <property type="component" value="Unassembled WGS sequence"/>
</dbReference>
<keyword evidence="1" id="KW-0812">Transmembrane</keyword>
<organism evidence="2 3">
    <name type="scientific">Exophiala sideris</name>
    <dbReference type="NCBI Taxonomy" id="1016849"/>
    <lineage>
        <taxon>Eukaryota</taxon>
        <taxon>Fungi</taxon>
        <taxon>Dikarya</taxon>
        <taxon>Ascomycota</taxon>
        <taxon>Pezizomycotina</taxon>
        <taxon>Eurotiomycetes</taxon>
        <taxon>Chaetothyriomycetidae</taxon>
        <taxon>Chaetothyriales</taxon>
        <taxon>Herpotrichiellaceae</taxon>
        <taxon>Exophiala</taxon>
    </lineage>
</organism>
<accession>A0A0D1ZH79</accession>
<dbReference type="EMBL" id="KN846951">
    <property type="protein sequence ID" value="KIV86173.1"/>
    <property type="molecule type" value="Genomic_DNA"/>
</dbReference>
<dbReference type="HOGENOM" id="CLU_100282_0_0_1"/>
<feature type="transmembrane region" description="Helical" evidence="1">
    <location>
        <begin position="38"/>
        <end position="56"/>
    </location>
</feature>
<evidence type="ECO:0000313" key="3">
    <source>
        <dbReference type="Proteomes" id="UP000053599"/>
    </source>
</evidence>
<reference evidence="2 3" key="1">
    <citation type="submission" date="2015-01" db="EMBL/GenBank/DDBJ databases">
        <title>The Genome Sequence of Exophiala sideris CBS121828.</title>
        <authorList>
            <consortium name="The Broad Institute Genomics Platform"/>
            <person name="Cuomo C."/>
            <person name="de Hoog S."/>
            <person name="Gorbushina A."/>
            <person name="Stielow B."/>
            <person name="Teixiera M."/>
            <person name="Abouelleil A."/>
            <person name="Chapman S.B."/>
            <person name="Priest M."/>
            <person name="Young S.K."/>
            <person name="Wortman J."/>
            <person name="Nusbaum C."/>
            <person name="Birren B."/>
        </authorList>
    </citation>
    <scope>NUCLEOTIDE SEQUENCE [LARGE SCALE GENOMIC DNA]</scope>
    <source>
        <strain evidence="2 3">CBS 121828</strain>
    </source>
</reference>
<protein>
    <recommendedName>
        <fullName evidence="4">Tetraspanin Tsp3</fullName>
    </recommendedName>
</protein>
<dbReference type="STRING" id="1016849.A0A0D1ZH79"/>
<evidence type="ECO:0008006" key="4">
    <source>
        <dbReference type="Google" id="ProtNLM"/>
    </source>
</evidence>
<name>A0A0D1ZH79_9EURO</name>
<keyword evidence="1" id="KW-0472">Membrane</keyword>